<sequence length="104" mass="11754">MPVEYETAEERSARNDKQIANALQWLDDHWTKNRECPLCGTTDWALVQTFEAREYEGGNMVVGLGSQILPITPVFCRNCGYTFFINAVIAGSAIAPEENKEQKR</sequence>
<dbReference type="Proteomes" id="UP000812844">
    <property type="component" value="Unassembled WGS sequence"/>
</dbReference>
<accession>A0ABS6W672</accession>
<dbReference type="EMBL" id="JAHBBD010000001">
    <property type="protein sequence ID" value="MBW3081983.1"/>
    <property type="molecule type" value="Genomic_DNA"/>
</dbReference>
<dbReference type="RefSeq" id="WP_219079658.1">
    <property type="nucleotide sequence ID" value="NZ_JAHBBD010000001.1"/>
</dbReference>
<evidence type="ECO:0000313" key="2">
    <source>
        <dbReference type="Proteomes" id="UP000812844"/>
    </source>
</evidence>
<organism evidence="1 2">
    <name type="scientific">Bifidobacterium phasiani</name>
    <dbReference type="NCBI Taxonomy" id="2834431"/>
    <lineage>
        <taxon>Bacteria</taxon>
        <taxon>Bacillati</taxon>
        <taxon>Actinomycetota</taxon>
        <taxon>Actinomycetes</taxon>
        <taxon>Bifidobacteriales</taxon>
        <taxon>Bifidobacteriaceae</taxon>
        <taxon>Bifidobacterium</taxon>
    </lineage>
</organism>
<reference evidence="1 2" key="1">
    <citation type="submission" date="2021-05" db="EMBL/GenBank/DDBJ databases">
        <title>Phylogenetic classification of ten novel species belonging to the genus Bifidobacterium comprising B. colchicus sp. nov., B. abeli sp. nov., B. bicoloris sp. nov., B. guerezis sp. nov., B. rosaliae sp. nov., B. santillanensis sp. nov., B. argentati sp. nov., B. amazzoni sp. nov., B. pluviali sp. nov., and B. pinnaculum sp. nov.</title>
        <authorList>
            <person name="Lugli G.A."/>
            <person name="Ruiz Garcia L."/>
            <person name="Margolles A."/>
            <person name="Ventura M."/>
        </authorList>
    </citation>
    <scope>NUCLEOTIDE SEQUENCE [LARGE SCALE GENOMIC DNA]</scope>
    <source>
        <strain evidence="1 2">6T3</strain>
    </source>
</reference>
<keyword evidence="2" id="KW-1185">Reference proteome</keyword>
<comment type="caution">
    <text evidence="1">The sequence shown here is derived from an EMBL/GenBank/DDBJ whole genome shotgun (WGS) entry which is preliminary data.</text>
</comment>
<evidence type="ECO:0000313" key="1">
    <source>
        <dbReference type="EMBL" id="MBW3081983.1"/>
    </source>
</evidence>
<proteinExistence type="predicted"/>
<protein>
    <submittedName>
        <fullName evidence="1">Uncharacterized protein</fullName>
    </submittedName>
</protein>
<gene>
    <name evidence="1" type="ORF">KIH73_01055</name>
</gene>
<name>A0ABS6W672_9BIFI</name>